<dbReference type="EnsemblPlants" id="OMERI12G11680.1">
    <property type="protein sequence ID" value="OMERI12G11680.1"/>
    <property type="gene ID" value="OMERI12G11680"/>
</dbReference>
<evidence type="ECO:0000256" key="1">
    <source>
        <dbReference type="SAM" id="SignalP"/>
    </source>
</evidence>
<evidence type="ECO:0000313" key="2">
    <source>
        <dbReference type="EnsemblPlants" id="OMERI12G11680.1"/>
    </source>
</evidence>
<proteinExistence type="predicted"/>
<reference evidence="2" key="1">
    <citation type="submission" date="2015-04" db="UniProtKB">
        <authorList>
            <consortium name="EnsemblPlants"/>
        </authorList>
    </citation>
    <scope>IDENTIFICATION</scope>
</reference>
<feature type="chain" id="PRO_5002358922" evidence="1">
    <location>
        <begin position="20"/>
        <end position="121"/>
    </location>
</feature>
<accession>A0A0E0FDF9</accession>
<organism evidence="2">
    <name type="scientific">Oryza meridionalis</name>
    <dbReference type="NCBI Taxonomy" id="40149"/>
    <lineage>
        <taxon>Eukaryota</taxon>
        <taxon>Viridiplantae</taxon>
        <taxon>Streptophyta</taxon>
        <taxon>Embryophyta</taxon>
        <taxon>Tracheophyta</taxon>
        <taxon>Spermatophyta</taxon>
        <taxon>Magnoliopsida</taxon>
        <taxon>Liliopsida</taxon>
        <taxon>Poales</taxon>
        <taxon>Poaceae</taxon>
        <taxon>BOP clade</taxon>
        <taxon>Oryzoideae</taxon>
        <taxon>Oryzeae</taxon>
        <taxon>Oryzinae</taxon>
        <taxon>Oryza</taxon>
    </lineage>
</organism>
<evidence type="ECO:0000313" key="3">
    <source>
        <dbReference type="Proteomes" id="UP000008021"/>
    </source>
</evidence>
<dbReference type="Proteomes" id="UP000008021">
    <property type="component" value="Chromosome 12"/>
</dbReference>
<feature type="signal peptide" evidence="1">
    <location>
        <begin position="1"/>
        <end position="19"/>
    </location>
</feature>
<keyword evidence="3" id="KW-1185">Reference proteome</keyword>
<keyword evidence="1" id="KW-0732">Signal</keyword>
<protein>
    <submittedName>
        <fullName evidence="2">Uncharacterized protein</fullName>
    </submittedName>
</protein>
<sequence>MRFYLVLFWLCPFYAETRGGHNWIVSSLCNLCGCLVEPSVLLRHSVQSGRCASDLNSASAFGVHVAFGGFCCGCYEGDSKVKTLLCLSVLATVLPLGTVHLLEGVAIGALIQLYVKGILRV</sequence>
<reference evidence="2" key="2">
    <citation type="submission" date="2018-05" db="EMBL/GenBank/DDBJ databases">
        <title>OmerRS3 (Oryza meridionalis Reference Sequence Version 3).</title>
        <authorList>
            <person name="Zhang J."/>
            <person name="Kudrna D."/>
            <person name="Lee S."/>
            <person name="Talag J."/>
            <person name="Welchert J."/>
            <person name="Wing R.A."/>
        </authorList>
    </citation>
    <scope>NUCLEOTIDE SEQUENCE [LARGE SCALE GENOMIC DNA]</scope>
    <source>
        <strain evidence="2">cv. OR44</strain>
    </source>
</reference>
<dbReference type="HOGENOM" id="CLU_2041758_0_0_1"/>
<dbReference type="Gramene" id="OMERI12G11680.1">
    <property type="protein sequence ID" value="OMERI12G11680.1"/>
    <property type="gene ID" value="OMERI12G11680"/>
</dbReference>
<name>A0A0E0FDF9_9ORYZ</name>
<dbReference type="AlphaFoldDB" id="A0A0E0FDF9"/>